<dbReference type="Proteomes" id="UP000008370">
    <property type="component" value="Unassembled WGS sequence"/>
</dbReference>
<dbReference type="InterPro" id="IPR002401">
    <property type="entry name" value="Cyt_P450_E_grp-I"/>
</dbReference>
<dbReference type="GO" id="GO:0005506">
    <property type="term" value="F:iron ion binding"/>
    <property type="evidence" value="ECO:0007669"/>
    <property type="project" value="InterPro"/>
</dbReference>
<name>K5V8Q5_PHACS</name>
<dbReference type="KEGG" id="pco:PHACADRAFT_205387"/>
<dbReference type="Gene3D" id="1.10.630.10">
    <property type="entry name" value="Cytochrome P450"/>
    <property type="match status" value="1"/>
</dbReference>
<dbReference type="InterPro" id="IPR001128">
    <property type="entry name" value="Cyt_P450"/>
</dbReference>
<evidence type="ECO:0000256" key="2">
    <source>
        <dbReference type="ARBA" id="ARBA00005179"/>
    </source>
</evidence>
<comment type="cofactor">
    <cofactor evidence="1 9">
        <name>heme</name>
        <dbReference type="ChEBI" id="CHEBI:30413"/>
    </cofactor>
</comment>
<accession>K5V8Q5</accession>
<organism evidence="11 12">
    <name type="scientific">Phanerochaete carnosa (strain HHB-10118-sp)</name>
    <name type="common">White-rot fungus</name>
    <name type="synonym">Peniophora carnosa</name>
    <dbReference type="NCBI Taxonomy" id="650164"/>
    <lineage>
        <taxon>Eukaryota</taxon>
        <taxon>Fungi</taxon>
        <taxon>Dikarya</taxon>
        <taxon>Basidiomycota</taxon>
        <taxon>Agaricomycotina</taxon>
        <taxon>Agaricomycetes</taxon>
        <taxon>Polyporales</taxon>
        <taxon>Phanerochaetaceae</taxon>
        <taxon>Phanerochaete</taxon>
    </lineage>
</organism>
<keyword evidence="7 9" id="KW-0408">Iron</keyword>
<sequence length="566" mass="62767">MFSTSQLLLPSLVRERSNTVLHLILAGVIPQAGCAYFYTCGPRGNVVLLFATFIYVALTVQEYLSTGRILSALFHASLALAAQTLLIILATALYRLSPLHPLAKFPGGLLDKVTDLRLAYITYSGRRGAHVVALHERYGVIVRIGPNKLSINSADAVHSIYASSQAFDKAASYRPGRIGDGSLFFARGRAEHLHRRRIWTGALTSTAIQQWDDIMKARTEQLVECIARRQDFCNSVDLTSCLDHWAFDFAGDLIFGTECSRPELMREGDPGDVVRNAQKAILAFEIFGEVPALADILSGSPATEGYKKTENFAAKYLKERVKISSENSWDLCSFFLAQREESQHSPMCEADLNADTVLALEAGADSTAGFLTLIMFYLLRHPETYEKLKHELDEAFPTGEITADQHAYLAELPYLAAVVNEGLRLGSGYSGFLRVVPKGGAVLDGQFIPEDTIVGIPVHAQHINPDNFWPAPREFMPERWFEDGLGPGMVTRQTAFMAFQFGPFSCPGKAFAYRQINAVISHVILAYDLSFAPDFDPQAFVKGCLNTRTKIINYHLKAKAIRRQHY</sequence>
<keyword evidence="6" id="KW-0560">Oxidoreductase</keyword>
<keyword evidence="5 9" id="KW-0479">Metal-binding</keyword>
<keyword evidence="10" id="KW-1133">Transmembrane helix</keyword>
<dbReference type="PRINTS" id="PR00463">
    <property type="entry name" value="EP450I"/>
</dbReference>
<dbReference type="HOGENOM" id="CLU_001570_14_10_1"/>
<evidence type="ECO:0000256" key="1">
    <source>
        <dbReference type="ARBA" id="ARBA00001971"/>
    </source>
</evidence>
<feature type="transmembrane region" description="Helical" evidence="10">
    <location>
        <begin position="46"/>
        <end position="64"/>
    </location>
</feature>
<gene>
    <name evidence="11" type="ORF">PHACADRAFT_205387</name>
</gene>
<evidence type="ECO:0000256" key="6">
    <source>
        <dbReference type="ARBA" id="ARBA00023002"/>
    </source>
</evidence>
<evidence type="ECO:0000256" key="8">
    <source>
        <dbReference type="ARBA" id="ARBA00023033"/>
    </source>
</evidence>
<feature type="binding site" description="axial binding residue" evidence="9">
    <location>
        <position position="506"/>
    </location>
    <ligand>
        <name>heme</name>
        <dbReference type="ChEBI" id="CHEBI:30413"/>
    </ligand>
    <ligandPart>
        <name>Fe</name>
        <dbReference type="ChEBI" id="CHEBI:18248"/>
    </ligandPart>
</feature>
<dbReference type="OrthoDB" id="6692864at2759"/>
<dbReference type="SUPFAM" id="SSF48264">
    <property type="entry name" value="Cytochrome P450"/>
    <property type="match status" value="1"/>
</dbReference>
<dbReference type="EMBL" id="JH930469">
    <property type="protein sequence ID" value="EKM59211.1"/>
    <property type="molecule type" value="Genomic_DNA"/>
</dbReference>
<evidence type="ECO:0008006" key="13">
    <source>
        <dbReference type="Google" id="ProtNLM"/>
    </source>
</evidence>
<evidence type="ECO:0000313" key="11">
    <source>
        <dbReference type="EMBL" id="EKM59211.1"/>
    </source>
</evidence>
<comment type="pathway">
    <text evidence="2">Secondary metabolite biosynthesis.</text>
</comment>
<evidence type="ECO:0000256" key="5">
    <source>
        <dbReference type="ARBA" id="ARBA00022723"/>
    </source>
</evidence>
<keyword evidence="10" id="KW-0812">Transmembrane</keyword>
<evidence type="ECO:0000256" key="9">
    <source>
        <dbReference type="PIRSR" id="PIRSR602401-1"/>
    </source>
</evidence>
<dbReference type="InterPro" id="IPR036396">
    <property type="entry name" value="Cyt_P450_sf"/>
</dbReference>
<comment type="similarity">
    <text evidence="3">Belongs to the cytochrome P450 family.</text>
</comment>
<dbReference type="STRING" id="650164.K5V8Q5"/>
<keyword evidence="12" id="KW-1185">Reference proteome</keyword>
<dbReference type="GO" id="GO:0020037">
    <property type="term" value="F:heme binding"/>
    <property type="evidence" value="ECO:0007669"/>
    <property type="project" value="InterPro"/>
</dbReference>
<feature type="transmembrane region" description="Helical" evidence="10">
    <location>
        <begin position="20"/>
        <end position="39"/>
    </location>
</feature>
<evidence type="ECO:0000256" key="10">
    <source>
        <dbReference type="SAM" id="Phobius"/>
    </source>
</evidence>
<keyword evidence="10" id="KW-0472">Membrane</keyword>
<dbReference type="AlphaFoldDB" id="K5V8Q5"/>
<dbReference type="RefSeq" id="XP_007391781.1">
    <property type="nucleotide sequence ID" value="XM_007391719.1"/>
</dbReference>
<evidence type="ECO:0000313" key="12">
    <source>
        <dbReference type="Proteomes" id="UP000008370"/>
    </source>
</evidence>
<keyword evidence="8" id="KW-0503">Monooxygenase</keyword>
<dbReference type="InterPro" id="IPR050121">
    <property type="entry name" value="Cytochrome_P450_monoxygenase"/>
</dbReference>
<evidence type="ECO:0000256" key="3">
    <source>
        <dbReference type="ARBA" id="ARBA00010617"/>
    </source>
</evidence>
<dbReference type="InParanoid" id="K5V8Q5"/>
<dbReference type="Pfam" id="PF00067">
    <property type="entry name" value="p450"/>
    <property type="match status" value="1"/>
</dbReference>
<protein>
    <recommendedName>
        <fullName evidence="13">Cytochrome P450</fullName>
    </recommendedName>
</protein>
<dbReference type="PANTHER" id="PTHR24305">
    <property type="entry name" value="CYTOCHROME P450"/>
    <property type="match status" value="1"/>
</dbReference>
<dbReference type="GO" id="GO:0016705">
    <property type="term" value="F:oxidoreductase activity, acting on paired donors, with incorporation or reduction of molecular oxygen"/>
    <property type="evidence" value="ECO:0007669"/>
    <property type="project" value="InterPro"/>
</dbReference>
<evidence type="ECO:0000256" key="4">
    <source>
        <dbReference type="ARBA" id="ARBA00022617"/>
    </source>
</evidence>
<feature type="transmembrane region" description="Helical" evidence="10">
    <location>
        <begin position="70"/>
        <end position="94"/>
    </location>
</feature>
<reference evidence="11 12" key="1">
    <citation type="journal article" date="2012" name="BMC Genomics">
        <title>Comparative genomics of the white-rot fungi, Phanerochaete carnosa and P. chrysosporium, to elucidate the genetic basis of the distinct wood types they colonize.</title>
        <authorList>
            <person name="Suzuki H."/>
            <person name="MacDonald J."/>
            <person name="Syed K."/>
            <person name="Salamov A."/>
            <person name="Hori C."/>
            <person name="Aerts A."/>
            <person name="Henrissat B."/>
            <person name="Wiebenga A."/>
            <person name="vanKuyk P.A."/>
            <person name="Barry K."/>
            <person name="Lindquist E."/>
            <person name="LaButti K."/>
            <person name="Lapidus A."/>
            <person name="Lucas S."/>
            <person name="Coutinho P."/>
            <person name="Gong Y."/>
            <person name="Samejima M."/>
            <person name="Mahadevan R."/>
            <person name="Abou-Zaid M."/>
            <person name="de Vries R.P."/>
            <person name="Igarashi K."/>
            <person name="Yadav J.S."/>
            <person name="Grigoriev I.V."/>
            <person name="Master E.R."/>
        </authorList>
    </citation>
    <scope>NUCLEOTIDE SEQUENCE [LARGE SCALE GENOMIC DNA]</scope>
    <source>
        <strain evidence="11 12">HHB-10118-sp</strain>
    </source>
</reference>
<dbReference type="PANTHER" id="PTHR24305:SF166">
    <property type="entry name" value="CYTOCHROME P450 12A4, MITOCHONDRIAL-RELATED"/>
    <property type="match status" value="1"/>
</dbReference>
<dbReference type="GeneID" id="18912357"/>
<dbReference type="GO" id="GO:0004497">
    <property type="term" value="F:monooxygenase activity"/>
    <property type="evidence" value="ECO:0007669"/>
    <property type="project" value="UniProtKB-KW"/>
</dbReference>
<keyword evidence="4 9" id="KW-0349">Heme</keyword>
<proteinExistence type="inferred from homology"/>
<evidence type="ECO:0000256" key="7">
    <source>
        <dbReference type="ARBA" id="ARBA00023004"/>
    </source>
</evidence>